<dbReference type="RefSeq" id="WP_259859460.1">
    <property type="nucleotide sequence ID" value="NZ_BAAAST010000200.1"/>
</dbReference>
<evidence type="ECO:0000259" key="1">
    <source>
        <dbReference type="Pfam" id="PF00561"/>
    </source>
</evidence>
<dbReference type="PANTHER" id="PTHR43194">
    <property type="entry name" value="HYDROLASE ALPHA/BETA FOLD FAMILY"/>
    <property type="match status" value="1"/>
</dbReference>
<dbReference type="InterPro" id="IPR000073">
    <property type="entry name" value="AB_hydrolase_1"/>
</dbReference>
<protein>
    <submittedName>
        <fullName evidence="2">Alpha/beta hydrolase</fullName>
    </submittedName>
</protein>
<gene>
    <name evidence="2" type="ORF">Dfulv_42390</name>
</gene>
<reference evidence="2" key="1">
    <citation type="submission" date="2021-04" db="EMBL/GenBank/DDBJ databases">
        <authorList>
            <person name="Hartkoorn R.C."/>
            <person name="Beaudoing E."/>
            <person name="Hot D."/>
        </authorList>
    </citation>
    <scope>NUCLEOTIDE SEQUENCE</scope>
    <source>
        <strain evidence="2">NRRL B-16292</strain>
    </source>
</reference>
<proteinExistence type="predicted"/>
<sequence length="239" mass="25046">MKLFHDTFGDGPPVALLHGGGSGRATWAGFVGALTGFRAVTPDLRGHGASPRAAGYPLSGYADDVIELLDDLGLDRVTLIGHSLGGFTASLVAQRQPDRVTRLVLEDPPAPPRHGTASGGFSRARLALAGVAGGLSLRRRFDKQALLSAITQLREPQPDWWEALPAISAPTLLLSGGPKSHIPPAGLAAVAEAVPDCRLVTVPVGHRIHSTAPVRFRETVLPFLRPDTSGGTDVSGEMR</sequence>
<reference evidence="2" key="2">
    <citation type="submission" date="2022-09" db="EMBL/GenBank/DDBJ databases">
        <title>Biosynthetic gene clusters of Dactylosporangioum fulvum.</title>
        <authorList>
            <person name="Caradec T."/>
        </authorList>
    </citation>
    <scope>NUCLEOTIDE SEQUENCE</scope>
    <source>
        <strain evidence="2">NRRL B-16292</strain>
    </source>
</reference>
<dbReference type="Pfam" id="PF00561">
    <property type="entry name" value="Abhydrolase_1"/>
    <property type="match status" value="1"/>
</dbReference>
<dbReference type="Gene3D" id="3.40.50.1820">
    <property type="entry name" value="alpha/beta hydrolase"/>
    <property type="match status" value="1"/>
</dbReference>
<name>A0ABY5VXW2_9ACTN</name>
<dbReference type="PANTHER" id="PTHR43194:SF2">
    <property type="entry name" value="PEROXISOMAL MEMBRANE PROTEIN LPX1"/>
    <property type="match status" value="1"/>
</dbReference>
<accession>A0ABY5VXW2</accession>
<keyword evidence="2" id="KW-0378">Hydrolase</keyword>
<evidence type="ECO:0000313" key="2">
    <source>
        <dbReference type="EMBL" id="UWP81691.1"/>
    </source>
</evidence>
<evidence type="ECO:0000313" key="3">
    <source>
        <dbReference type="Proteomes" id="UP001059617"/>
    </source>
</evidence>
<organism evidence="2 3">
    <name type="scientific">Dactylosporangium fulvum</name>
    <dbReference type="NCBI Taxonomy" id="53359"/>
    <lineage>
        <taxon>Bacteria</taxon>
        <taxon>Bacillati</taxon>
        <taxon>Actinomycetota</taxon>
        <taxon>Actinomycetes</taxon>
        <taxon>Micromonosporales</taxon>
        <taxon>Micromonosporaceae</taxon>
        <taxon>Dactylosporangium</taxon>
    </lineage>
</organism>
<dbReference type="SUPFAM" id="SSF53474">
    <property type="entry name" value="alpha/beta-Hydrolases"/>
    <property type="match status" value="1"/>
</dbReference>
<dbReference type="Proteomes" id="UP001059617">
    <property type="component" value="Chromosome"/>
</dbReference>
<dbReference type="PRINTS" id="PR00111">
    <property type="entry name" value="ABHYDROLASE"/>
</dbReference>
<dbReference type="EMBL" id="CP073720">
    <property type="protein sequence ID" value="UWP81691.1"/>
    <property type="molecule type" value="Genomic_DNA"/>
</dbReference>
<feature type="domain" description="AB hydrolase-1" evidence="1">
    <location>
        <begin position="12"/>
        <end position="111"/>
    </location>
</feature>
<keyword evidence="3" id="KW-1185">Reference proteome</keyword>
<dbReference type="InterPro" id="IPR050228">
    <property type="entry name" value="Carboxylesterase_BioH"/>
</dbReference>
<dbReference type="InterPro" id="IPR029058">
    <property type="entry name" value="AB_hydrolase_fold"/>
</dbReference>
<dbReference type="GO" id="GO:0016787">
    <property type="term" value="F:hydrolase activity"/>
    <property type="evidence" value="ECO:0007669"/>
    <property type="project" value="UniProtKB-KW"/>
</dbReference>